<evidence type="ECO:0000313" key="1">
    <source>
        <dbReference type="EMBL" id="MPN51681.1"/>
    </source>
</evidence>
<organism evidence="1">
    <name type="scientific">bioreactor metagenome</name>
    <dbReference type="NCBI Taxonomy" id="1076179"/>
    <lineage>
        <taxon>unclassified sequences</taxon>
        <taxon>metagenomes</taxon>
        <taxon>ecological metagenomes</taxon>
    </lineage>
</organism>
<proteinExistence type="predicted"/>
<gene>
    <name evidence="1" type="ORF">SDC9_199330</name>
</gene>
<name>A0A645IK65_9ZZZZ</name>
<dbReference type="AlphaFoldDB" id="A0A645IK65"/>
<reference evidence="1" key="1">
    <citation type="submission" date="2019-08" db="EMBL/GenBank/DDBJ databases">
        <authorList>
            <person name="Kucharzyk K."/>
            <person name="Murdoch R.W."/>
            <person name="Higgins S."/>
            <person name="Loffler F."/>
        </authorList>
    </citation>
    <scope>NUCLEOTIDE SEQUENCE</scope>
</reference>
<dbReference type="EMBL" id="VSSQ01117042">
    <property type="protein sequence ID" value="MPN51681.1"/>
    <property type="molecule type" value="Genomic_DNA"/>
</dbReference>
<protein>
    <submittedName>
        <fullName evidence="1">Uncharacterized protein</fullName>
    </submittedName>
</protein>
<comment type="caution">
    <text evidence="1">The sequence shown here is derived from an EMBL/GenBank/DDBJ whole genome shotgun (WGS) entry which is preliminary data.</text>
</comment>
<sequence>MGDLQQRLARPGGLLFHGKAHVSAHHHAGELLFRGFGNVHRADALTLAQDGASVGHRHDFVELVRDKENALSLPGKAAHDLHQLVDFLRREHGGGLVEDKDLIVPVKHFQDFHPLLHAHRNILDERVRVHPQAILLG</sequence>
<accession>A0A645IK65</accession>